<dbReference type="AlphaFoldDB" id="A0A1J0AKW8"/>
<organism evidence="2">
    <name type="scientific">Bacillus subtilis</name>
    <dbReference type="NCBI Taxonomy" id="1423"/>
    <lineage>
        <taxon>Bacteria</taxon>
        <taxon>Bacillati</taxon>
        <taxon>Bacillota</taxon>
        <taxon>Bacilli</taxon>
        <taxon>Bacillales</taxon>
        <taxon>Bacillaceae</taxon>
        <taxon>Bacillus</taxon>
    </lineage>
</organism>
<gene>
    <name evidence="2" type="ORF">pBS72_1040</name>
</gene>
<proteinExistence type="predicted"/>
<accession>A0A1J0AKW8</accession>
<feature type="transmembrane region" description="Helical" evidence="1">
    <location>
        <begin position="37"/>
        <end position="59"/>
    </location>
</feature>
<dbReference type="RefSeq" id="WP_172688860.1">
    <property type="nucleotide sequence ID" value="NZ_KX711616.1"/>
</dbReference>
<keyword evidence="1" id="KW-0812">Transmembrane</keyword>
<reference evidence="2" key="3">
    <citation type="journal article" date="2004" name="Mol. Biol. (Mosk.)">
        <title>The replication system of plasmids from Bacillus subtilis environmental isolates.</title>
        <authorList>
            <person name="Lagodich A.V."/>
            <person name="Shtaniuk Iu.V."/>
            <person name="Prozorov A.A."/>
            <person name="Titok M.A."/>
        </authorList>
    </citation>
    <scope>NUCLEOTIDE SEQUENCE</scope>
    <source>
        <strain evidence="2">72</strain>
        <plasmid evidence="2">pBS72</plasmid>
    </source>
</reference>
<geneLocation type="plasmid" evidence="2">
    <name>pBS72</name>
</geneLocation>
<name>A0A1J0AKW8_BACIU</name>
<keyword evidence="2" id="KW-0614">Plasmid</keyword>
<reference evidence="2" key="1">
    <citation type="journal article" date="2002" name="Mikrobiologiia">
        <title>Soil strain of Bacillus subtilis harboring a large plasmid that mediates high-frequency conjugal mobilization.</title>
        <authorList>
            <person name="Lotareva O.V."/>
            <person name="Poluektova E.U."/>
            <person name="Titok M.A."/>
            <person name="Prozorov A.A."/>
        </authorList>
    </citation>
    <scope>NUCLEOTIDE SEQUENCE</scope>
    <source>
        <strain evidence="2">72</strain>
        <plasmid evidence="2">pBS72</plasmid>
    </source>
</reference>
<protein>
    <submittedName>
        <fullName evidence="2">Uncharacterized protein</fullName>
    </submittedName>
</protein>
<keyword evidence="1" id="KW-1133">Transmembrane helix</keyword>
<reference evidence="2" key="4">
    <citation type="journal article" date="2006" name="Microbiology">
        <title>The replicative polymerases PolC and DnaE are required for theta replication of the Bacillus subtilis plasmid pBS72.</title>
        <authorList>
            <person name="Titok M."/>
            <person name="Suski C."/>
            <person name="Dalmais B."/>
            <person name="Ehrlich S.D."/>
            <person name="Janniere L."/>
        </authorList>
    </citation>
    <scope>NUCLEOTIDE SEQUENCE</scope>
    <source>
        <strain evidence="2">72</strain>
        <plasmid evidence="2">pBS72</plasmid>
    </source>
</reference>
<feature type="transmembrane region" description="Helical" evidence="1">
    <location>
        <begin position="7"/>
        <end position="31"/>
    </location>
</feature>
<evidence type="ECO:0000313" key="2">
    <source>
        <dbReference type="EMBL" id="APB62373.1"/>
    </source>
</evidence>
<keyword evidence="1" id="KW-0472">Membrane</keyword>
<evidence type="ECO:0000256" key="1">
    <source>
        <dbReference type="SAM" id="Phobius"/>
    </source>
</evidence>
<dbReference type="EMBL" id="KX711616">
    <property type="protein sequence ID" value="APB62373.1"/>
    <property type="molecule type" value="Genomic_DNA"/>
</dbReference>
<reference evidence="2" key="5">
    <citation type="submission" date="2016-08" db="EMBL/GenBank/DDBJ databases">
        <authorList>
            <person name="Satsunkevich N.E."/>
            <person name="Valentovich L.N."/>
            <person name="Kolomiets E.I."/>
            <person name="Titok M.A."/>
        </authorList>
    </citation>
    <scope>NUCLEOTIDE SEQUENCE</scope>
    <source>
        <strain evidence="2">72</strain>
        <plasmid evidence="2">pBS72</plasmid>
    </source>
</reference>
<reference evidence="2" key="2">
    <citation type="journal article" date="2003" name="Plasmid">
        <title>Bacillus subtilis soil isolates: plasmid replicon analysis and construction of a new theta-replicating vector.</title>
        <authorList>
            <person name="Titok M.A."/>
            <person name="Chapuis J."/>
            <person name="Selezneva Y.V."/>
            <person name="Lagodich A.V."/>
            <person name="Prokulevich V.A."/>
            <person name="Ehrlich S.D."/>
            <person name="Janniere L."/>
        </authorList>
    </citation>
    <scope>NUCLEOTIDE SEQUENCE</scope>
    <source>
        <strain evidence="2">72</strain>
        <plasmid evidence="2">pBS72</plasmid>
    </source>
</reference>
<sequence length="183" mass="20498">MHISFEINLLTILMVVFILIAIVCFIVDVIKSEGGELFLGIAIISLGCAAACGFSDYAFNAAKDYKDKAIKIVEDLEKKEKEEKEETLKKGIETDALIVDKEEYESDIPGSVSIMPFVIGSTIYSMPISSPGSSSTSYCLRIYAEDKNYDITVPEQLYERKQVGSRLKVKVYKEKIELLEDEK</sequence>